<feature type="chain" id="PRO_5001512416" evidence="1">
    <location>
        <begin position="20"/>
        <end position="238"/>
    </location>
</feature>
<organism evidence="2 3">
    <name type="scientific">Aquimarina atlantica</name>
    <dbReference type="NCBI Taxonomy" id="1317122"/>
    <lineage>
        <taxon>Bacteria</taxon>
        <taxon>Pseudomonadati</taxon>
        <taxon>Bacteroidota</taxon>
        <taxon>Flavobacteriia</taxon>
        <taxon>Flavobacteriales</taxon>
        <taxon>Flavobacteriaceae</taxon>
        <taxon>Aquimarina</taxon>
    </lineage>
</organism>
<keyword evidence="1" id="KW-0732">Signal</keyword>
<accession>A0A023BWI6</accession>
<reference evidence="2 3" key="1">
    <citation type="submission" date="2014-04" db="EMBL/GenBank/DDBJ databases">
        <title>Aquimarina sp. 22II-S11-z7 Genome Sequencing.</title>
        <authorList>
            <person name="Lai Q."/>
        </authorList>
    </citation>
    <scope>NUCLEOTIDE SEQUENCE [LARGE SCALE GENOMIC DNA]</scope>
    <source>
        <strain evidence="2 3">22II-S11-z7</strain>
    </source>
</reference>
<feature type="signal peptide" evidence="1">
    <location>
        <begin position="1"/>
        <end position="19"/>
    </location>
</feature>
<keyword evidence="3" id="KW-1185">Reference proteome</keyword>
<dbReference type="RefSeq" id="WP_034240821.1">
    <property type="nucleotide sequence ID" value="NZ_AQRA01000003.1"/>
</dbReference>
<dbReference type="EMBL" id="AQRA01000003">
    <property type="protein sequence ID" value="EZH74406.1"/>
    <property type="molecule type" value="Genomic_DNA"/>
</dbReference>
<name>A0A023BWI6_9FLAO</name>
<sequence>MEKMILFFITSMFMFAANAQLKMGNHSQTNFLTPLFHIHKSFTNNKNPNGILSEVIGTPYENEKLELGEIVHTNSKQKIQKLFLRYNAFNDQIEVSKTLEASELHGLLKSDHIYARINNKEYHYKRYKDLNNQTKKGYLIKLRSNTKISLYKLLVKKYTKAKAANTSYHKNTPAKFTDQHTYYLEIGEKLFLVSSSKKKTISIFPNNQKEVKDFIGKEKLSLKKEKDLVKLVNFYSTL</sequence>
<proteinExistence type="predicted"/>
<dbReference type="STRING" id="1317122.ATO12_11595"/>
<dbReference type="OrthoDB" id="1432123at2"/>
<gene>
    <name evidence="2" type="ORF">ATO12_11595</name>
</gene>
<protein>
    <submittedName>
        <fullName evidence="2">Uncharacterized protein</fullName>
    </submittedName>
</protein>
<comment type="caution">
    <text evidence="2">The sequence shown here is derived from an EMBL/GenBank/DDBJ whole genome shotgun (WGS) entry which is preliminary data.</text>
</comment>
<dbReference type="eggNOG" id="ENOG50333JQ">
    <property type="taxonomic scope" value="Bacteria"/>
</dbReference>
<dbReference type="Proteomes" id="UP000023541">
    <property type="component" value="Unassembled WGS sequence"/>
</dbReference>
<evidence type="ECO:0000313" key="3">
    <source>
        <dbReference type="Proteomes" id="UP000023541"/>
    </source>
</evidence>
<evidence type="ECO:0000256" key="1">
    <source>
        <dbReference type="SAM" id="SignalP"/>
    </source>
</evidence>
<dbReference type="AlphaFoldDB" id="A0A023BWI6"/>
<evidence type="ECO:0000313" key="2">
    <source>
        <dbReference type="EMBL" id="EZH74406.1"/>
    </source>
</evidence>